<evidence type="ECO:0000313" key="4">
    <source>
        <dbReference type="Proteomes" id="UP000188354"/>
    </source>
</evidence>
<evidence type="ECO:0000313" key="3">
    <source>
        <dbReference type="EMBL" id="OIW06790.1"/>
    </source>
</evidence>
<evidence type="ECO:0000256" key="1">
    <source>
        <dbReference type="SAM" id="Coils"/>
    </source>
</evidence>
<feature type="coiled-coil region" evidence="1">
    <location>
        <begin position="263"/>
        <end position="304"/>
    </location>
</feature>
<accession>A0A1J7H231</accession>
<dbReference type="PANTHER" id="PTHR35358">
    <property type="entry name" value="OS06G0711100 PROTEIN"/>
    <property type="match status" value="1"/>
</dbReference>
<gene>
    <name evidence="3" type="ORF">TanjilG_11515</name>
</gene>
<dbReference type="Gramene" id="OIW06790">
    <property type="protein sequence ID" value="OIW06790"/>
    <property type="gene ID" value="TanjilG_11515"/>
</dbReference>
<organism evidence="3 4">
    <name type="scientific">Lupinus angustifolius</name>
    <name type="common">Narrow-leaved blue lupine</name>
    <dbReference type="NCBI Taxonomy" id="3871"/>
    <lineage>
        <taxon>Eukaryota</taxon>
        <taxon>Viridiplantae</taxon>
        <taxon>Streptophyta</taxon>
        <taxon>Embryophyta</taxon>
        <taxon>Tracheophyta</taxon>
        <taxon>Spermatophyta</taxon>
        <taxon>Magnoliopsida</taxon>
        <taxon>eudicotyledons</taxon>
        <taxon>Gunneridae</taxon>
        <taxon>Pentapetalae</taxon>
        <taxon>rosids</taxon>
        <taxon>fabids</taxon>
        <taxon>Fabales</taxon>
        <taxon>Fabaceae</taxon>
        <taxon>Papilionoideae</taxon>
        <taxon>50 kb inversion clade</taxon>
        <taxon>genistoids sensu lato</taxon>
        <taxon>core genistoids</taxon>
        <taxon>Genisteae</taxon>
        <taxon>Lupinus</taxon>
    </lineage>
</organism>
<dbReference type="STRING" id="3871.A0A1J7H231"/>
<dbReference type="Proteomes" id="UP000188354">
    <property type="component" value="Chromosome LG08"/>
</dbReference>
<keyword evidence="4" id="KW-1185">Reference proteome</keyword>
<dbReference type="PANTHER" id="PTHR35358:SF7">
    <property type="entry name" value="EXPRESSED PROTEIN"/>
    <property type="match status" value="1"/>
</dbReference>
<name>A0A1J7H231_LUPAN</name>
<sequence>MSGADSGTLSLDRRKKLGSKPEPPVLDSVPASKIGAIYLSDASSPSLNHSEEKMVETKRSEIIPVSTEIFIQDVKPVNHKVQPNKDRVEYVAANPMGIKHESDKHSSRKVVPVTNVDATGGLTKSADGSMDFNLSNISHDYDGEETKSVVSESRVPVGRYHVKESFASILLSIFDKHGDIGASCHLESVVMRSYYIECVCFVVQELQSTSIVHLTESKVKEMLAILKDVESAELNVAWLRSILDEIADNMDFINQHGAAEVANANSDREMELLRKELESELETLAEKELEVTDTKTRIEEINKHLIKLELKKSYLDKNMLYIKSKVNNFDIKSMLDELF</sequence>
<reference evidence="3 4" key="1">
    <citation type="journal article" date="2017" name="Plant Biotechnol. J.">
        <title>A comprehensive draft genome sequence for lupin (Lupinus angustifolius), an emerging health food: insights into plant-microbe interactions and legume evolution.</title>
        <authorList>
            <person name="Hane J.K."/>
            <person name="Ming Y."/>
            <person name="Kamphuis L.G."/>
            <person name="Nelson M.N."/>
            <person name="Garg G."/>
            <person name="Atkins C.A."/>
            <person name="Bayer P.E."/>
            <person name="Bravo A."/>
            <person name="Bringans S."/>
            <person name="Cannon S."/>
            <person name="Edwards D."/>
            <person name="Foley R."/>
            <person name="Gao L.L."/>
            <person name="Harrison M.J."/>
            <person name="Huang W."/>
            <person name="Hurgobin B."/>
            <person name="Li S."/>
            <person name="Liu C.W."/>
            <person name="McGrath A."/>
            <person name="Morahan G."/>
            <person name="Murray J."/>
            <person name="Weller J."/>
            <person name="Jian J."/>
            <person name="Singh K.B."/>
        </authorList>
    </citation>
    <scope>NUCLEOTIDE SEQUENCE [LARGE SCALE GENOMIC DNA]</scope>
    <source>
        <strain evidence="4">cv. Tanjil</strain>
        <tissue evidence="3">Whole plant</tissue>
    </source>
</reference>
<evidence type="ECO:0000256" key="2">
    <source>
        <dbReference type="SAM" id="MobiDB-lite"/>
    </source>
</evidence>
<protein>
    <recommendedName>
        <fullName evidence="5">Phospholipase-like protein</fullName>
    </recommendedName>
</protein>
<keyword evidence="1" id="KW-0175">Coiled coil</keyword>
<dbReference type="Pfam" id="PF05278">
    <property type="entry name" value="PEARLI-4"/>
    <property type="match status" value="1"/>
</dbReference>
<proteinExistence type="predicted"/>
<evidence type="ECO:0008006" key="5">
    <source>
        <dbReference type="Google" id="ProtNLM"/>
    </source>
</evidence>
<feature type="region of interest" description="Disordered" evidence="2">
    <location>
        <begin position="1"/>
        <end position="28"/>
    </location>
</feature>
<dbReference type="AlphaFoldDB" id="A0A1J7H231"/>
<dbReference type="InterPro" id="IPR007942">
    <property type="entry name" value="PLipase-like"/>
</dbReference>
<dbReference type="EMBL" id="CM007368">
    <property type="protein sequence ID" value="OIW06790.1"/>
    <property type="molecule type" value="Genomic_DNA"/>
</dbReference>